<gene>
    <name evidence="3" type="ORF">GCM10022271_24830</name>
</gene>
<accession>A0ABP7HFD1</accession>
<keyword evidence="1" id="KW-0732">Signal</keyword>
<feature type="domain" description="Secretion system C-terminal sorting" evidence="2">
    <location>
        <begin position="154"/>
        <end position="214"/>
    </location>
</feature>
<sequence length="220" mass="24490">MKKHYLLFLIAVLIYSVNYGQITFRGCTSNALGPQDYVLNITGTTDDGGVIRQTFESTPSDFSQSCPAGVCEVQIIWNITLSRWEIKLDNDGPMNAPNYDYVLYYNTTATAPFPPDLSTGTWVGDEGVCPDSIITLSGNTLNTLPFEKQDTIRLFPNPSHTHIEISGLLKPTNYSIYSVIGVKLKSGVIANNDKLNIQNLNNGIYLLKLDYNTTFKFIKE</sequence>
<reference evidence="4" key="1">
    <citation type="journal article" date="2019" name="Int. J. Syst. Evol. Microbiol.">
        <title>The Global Catalogue of Microorganisms (GCM) 10K type strain sequencing project: providing services to taxonomists for standard genome sequencing and annotation.</title>
        <authorList>
            <consortium name="The Broad Institute Genomics Platform"/>
            <consortium name="The Broad Institute Genome Sequencing Center for Infectious Disease"/>
            <person name="Wu L."/>
            <person name="Ma J."/>
        </authorList>
    </citation>
    <scope>NUCLEOTIDE SEQUENCE [LARGE SCALE GENOMIC DNA]</scope>
    <source>
        <strain evidence="4">JCM 17525</strain>
    </source>
</reference>
<evidence type="ECO:0000259" key="2">
    <source>
        <dbReference type="Pfam" id="PF18962"/>
    </source>
</evidence>
<protein>
    <recommendedName>
        <fullName evidence="2">Secretion system C-terminal sorting domain-containing protein</fullName>
    </recommendedName>
</protein>
<comment type="caution">
    <text evidence="3">The sequence shown here is derived from an EMBL/GenBank/DDBJ whole genome shotgun (WGS) entry which is preliminary data.</text>
</comment>
<dbReference type="Pfam" id="PF18962">
    <property type="entry name" value="Por_Secre_tail"/>
    <property type="match status" value="1"/>
</dbReference>
<organism evidence="3 4">
    <name type="scientific">Corallibacter vietnamensis</name>
    <dbReference type="NCBI Taxonomy" id="904130"/>
    <lineage>
        <taxon>Bacteria</taxon>
        <taxon>Pseudomonadati</taxon>
        <taxon>Bacteroidota</taxon>
        <taxon>Flavobacteriia</taxon>
        <taxon>Flavobacteriales</taxon>
        <taxon>Flavobacteriaceae</taxon>
        <taxon>Corallibacter</taxon>
    </lineage>
</organism>
<evidence type="ECO:0000256" key="1">
    <source>
        <dbReference type="ARBA" id="ARBA00022729"/>
    </source>
</evidence>
<dbReference type="NCBIfam" id="TIGR04183">
    <property type="entry name" value="Por_Secre_tail"/>
    <property type="match status" value="1"/>
</dbReference>
<name>A0ABP7HFD1_9FLAO</name>
<proteinExistence type="predicted"/>
<evidence type="ECO:0000313" key="3">
    <source>
        <dbReference type="EMBL" id="GAA3791441.1"/>
    </source>
</evidence>
<dbReference type="RefSeq" id="WP_344730932.1">
    <property type="nucleotide sequence ID" value="NZ_BAABBI010000005.1"/>
</dbReference>
<dbReference type="Proteomes" id="UP001501456">
    <property type="component" value="Unassembled WGS sequence"/>
</dbReference>
<keyword evidence="4" id="KW-1185">Reference proteome</keyword>
<evidence type="ECO:0000313" key="4">
    <source>
        <dbReference type="Proteomes" id="UP001501456"/>
    </source>
</evidence>
<dbReference type="InterPro" id="IPR026444">
    <property type="entry name" value="Secre_tail"/>
</dbReference>
<dbReference type="EMBL" id="BAABBI010000005">
    <property type="protein sequence ID" value="GAA3791441.1"/>
    <property type="molecule type" value="Genomic_DNA"/>
</dbReference>